<dbReference type="InterPro" id="IPR039437">
    <property type="entry name" value="FrzH/put_lumazine-bd"/>
</dbReference>
<feature type="chain" id="PRO_5021801579" description="DUF4440 domain-containing protein" evidence="1">
    <location>
        <begin position="20"/>
        <end position="150"/>
    </location>
</feature>
<keyword evidence="1" id="KW-0732">Signal</keyword>
<comment type="caution">
    <text evidence="2">The sequence shown here is derived from an EMBL/GenBank/DDBJ whole genome shotgun (WGS) entry which is preliminary data.</text>
</comment>
<evidence type="ECO:0000313" key="2">
    <source>
        <dbReference type="EMBL" id="GEO08467.1"/>
    </source>
</evidence>
<feature type="signal peptide" evidence="1">
    <location>
        <begin position="1"/>
        <end position="19"/>
    </location>
</feature>
<dbReference type="Proteomes" id="UP000321513">
    <property type="component" value="Unassembled WGS sequence"/>
</dbReference>
<dbReference type="InterPro" id="IPR032710">
    <property type="entry name" value="NTF2-like_dom_sf"/>
</dbReference>
<proteinExistence type="predicted"/>
<dbReference type="OrthoDB" id="117186at2"/>
<dbReference type="EMBL" id="BJYT01000002">
    <property type="protein sequence ID" value="GEO08467.1"/>
    <property type="molecule type" value="Genomic_DNA"/>
</dbReference>
<dbReference type="AlphaFoldDB" id="A0A512B9G7"/>
<name>A0A512B9G7_9BACT</name>
<keyword evidence="3" id="KW-1185">Reference proteome</keyword>
<organism evidence="2 3">
    <name type="scientific">Segetibacter aerophilus</name>
    <dbReference type="NCBI Taxonomy" id="670293"/>
    <lineage>
        <taxon>Bacteria</taxon>
        <taxon>Pseudomonadati</taxon>
        <taxon>Bacteroidota</taxon>
        <taxon>Chitinophagia</taxon>
        <taxon>Chitinophagales</taxon>
        <taxon>Chitinophagaceae</taxon>
        <taxon>Segetibacter</taxon>
    </lineage>
</organism>
<accession>A0A512B9G7</accession>
<gene>
    <name evidence="2" type="ORF">SAE01_09630</name>
</gene>
<sequence length="150" mass="17286">MRKYFFVTACLLFSLQGFSQTPTDSVKMVVNKLFAAMKNGDSLMLTQCFADSAIMQTIAKNKEGKVSIRNEDFHDFAKQISKLPKGDADERITYDMVKVDADLAIVWTPYQFYYKGNFSHCGVNSFHLVRINGQWKIQYLIDTRRKDNCI</sequence>
<evidence type="ECO:0000313" key="3">
    <source>
        <dbReference type="Proteomes" id="UP000321513"/>
    </source>
</evidence>
<dbReference type="RefSeq" id="WP_147202524.1">
    <property type="nucleotide sequence ID" value="NZ_BJYT01000002.1"/>
</dbReference>
<protein>
    <recommendedName>
        <fullName evidence="4">DUF4440 domain-containing protein</fullName>
    </recommendedName>
</protein>
<evidence type="ECO:0008006" key="4">
    <source>
        <dbReference type="Google" id="ProtNLM"/>
    </source>
</evidence>
<dbReference type="Gene3D" id="3.10.450.50">
    <property type="match status" value="1"/>
</dbReference>
<evidence type="ECO:0000256" key="1">
    <source>
        <dbReference type="SAM" id="SignalP"/>
    </source>
</evidence>
<reference evidence="2 3" key="1">
    <citation type="submission" date="2019-07" db="EMBL/GenBank/DDBJ databases">
        <title>Whole genome shotgun sequence of Segetibacter aerophilus NBRC 106135.</title>
        <authorList>
            <person name="Hosoyama A."/>
            <person name="Uohara A."/>
            <person name="Ohji S."/>
            <person name="Ichikawa N."/>
        </authorList>
    </citation>
    <scope>NUCLEOTIDE SEQUENCE [LARGE SCALE GENOMIC DNA]</scope>
    <source>
        <strain evidence="2 3">NBRC 106135</strain>
    </source>
</reference>
<dbReference type="SUPFAM" id="SSF54427">
    <property type="entry name" value="NTF2-like"/>
    <property type="match status" value="1"/>
</dbReference>
<dbReference type="Pfam" id="PF12893">
    <property type="entry name" value="Lumazine_bd_2"/>
    <property type="match status" value="1"/>
</dbReference>